<keyword evidence="1" id="KW-0812">Transmembrane</keyword>
<protein>
    <submittedName>
        <fullName evidence="4">Probable sphingosine-1-phosphate phosphatase isoform X2</fullName>
    </submittedName>
</protein>
<reference evidence="4" key="1">
    <citation type="submission" date="2025-08" db="UniProtKB">
        <authorList>
            <consortium name="RefSeq"/>
        </authorList>
    </citation>
    <scope>IDENTIFICATION</scope>
</reference>
<keyword evidence="1" id="KW-0472">Membrane</keyword>
<evidence type="ECO:0000313" key="3">
    <source>
        <dbReference type="Proteomes" id="UP001652625"/>
    </source>
</evidence>
<dbReference type="RefSeq" id="XP_065669724.1">
    <property type="nucleotide sequence ID" value="XM_065813652.1"/>
</dbReference>
<proteinExistence type="predicted"/>
<feature type="domain" description="Phosphatidic acid phosphatase type 2/haloperoxidase" evidence="2">
    <location>
        <begin position="147"/>
        <end position="264"/>
    </location>
</feature>
<dbReference type="PANTHER" id="PTHR14969:SF39">
    <property type="entry name" value="PHOSPHATIDIC ACID PHOSPHATASE TYPE 2_HALOPEROXIDASE DOMAIN-CONTAINING PROTEIN"/>
    <property type="match status" value="1"/>
</dbReference>
<name>A0ABM4D604_HYDVU</name>
<evidence type="ECO:0000256" key="1">
    <source>
        <dbReference type="SAM" id="Phobius"/>
    </source>
</evidence>
<feature type="transmembrane region" description="Helical" evidence="1">
    <location>
        <begin position="272"/>
        <end position="294"/>
    </location>
</feature>
<gene>
    <name evidence="4" type="primary">LOC100207141</name>
</gene>
<dbReference type="Proteomes" id="UP001652625">
    <property type="component" value="Chromosome 12"/>
</dbReference>
<dbReference type="SMART" id="SM00014">
    <property type="entry name" value="acidPPc"/>
    <property type="match status" value="1"/>
</dbReference>
<feature type="transmembrane region" description="Helical" evidence="1">
    <location>
        <begin position="344"/>
        <end position="366"/>
    </location>
</feature>
<dbReference type="Pfam" id="PF01569">
    <property type="entry name" value="PAP2"/>
    <property type="match status" value="1"/>
</dbReference>
<feature type="transmembrane region" description="Helical" evidence="1">
    <location>
        <begin position="147"/>
        <end position="164"/>
    </location>
</feature>
<evidence type="ECO:0000313" key="4">
    <source>
        <dbReference type="RefSeq" id="XP_065669724.1"/>
    </source>
</evidence>
<dbReference type="InterPro" id="IPR036938">
    <property type="entry name" value="PAP2/HPO_sf"/>
</dbReference>
<keyword evidence="1" id="KW-1133">Transmembrane helix</keyword>
<accession>A0ABM4D604</accession>
<feature type="transmembrane region" description="Helical" evidence="1">
    <location>
        <begin position="301"/>
        <end position="324"/>
    </location>
</feature>
<keyword evidence="3" id="KW-1185">Reference proteome</keyword>
<dbReference type="Gene3D" id="1.20.144.10">
    <property type="entry name" value="Phosphatidic acid phosphatase type 2/haloperoxidase"/>
    <property type="match status" value="1"/>
</dbReference>
<organism evidence="3 4">
    <name type="scientific">Hydra vulgaris</name>
    <name type="common">Hydra</name>
    <name type="synonym">Hydra attenuata</name>
    <dbReference type="NCBI Taxonomy" id="6087"/>
    <lineage>
        <taxon>Eukaryota</taxon>
        <taxon>Metazoa</taxon>
        <taxon>Cnidaria</taxon>
        <taxon>Hydrozoa</taxon>
        <taxon>Hydroidolina</taxon>
        <taxon>Anthoathecata</taxon>
        <taxon>Aplanulata</taxon>
        <taxon>Hydridae</taxon>
        <taxon>Hydra</taxon>
    </lineage>
</organism>
<feature type="transmembrane region" description="Helical" evidence="1">
    <location>
        <begin position="448"/>
        <end position="469"/>
    </location>
</feature>
<feature type="transmembrane region" description="Helical" evidence="1">
    <location>
        <begin position="217"/>
        <end position="237"/>
    </location>
</feature>
<evidence type="ECO:0000259" key="2">
    <source>
        <dbReference type="SMART" id="SM00014"/>
    </source>
</evidence>
<dbReference type="GeneID" id="100207141"/>
<feature type="transmembrane region" description="Helical" evidence="1">
    <location>
        <begin position="249"/>
        <end position="266"/>
    </location>
</feature>
<dbReference type="PANTHER" id="PTHR14969">
    <property type="entry name" value="SPHINGOSINE-1-PHOSPHATE PHOSPHOHYDROLASE"/>
    <property type="match status" value="1"/>
</dbReference>
<dbReference type="InterPro" id="IPR000326">
    <property type="entry name" value="PAP2/HPO"/>
</dbReference>
<dbReference type="SUPFAM" id="SSF48317">
    <property type="entry name" value="Acid phosphatase/Vanadium-dependent haloperoxidase"/>
    <property type="match status" value="1"/>
</dbReference>
<feature type="transmembrane region" description="Helical" evidence="1">
    <location>
        <begin position="121"/>
        <end position="141"/>
    </location>
</feature>
<feature type="transmembrane region" description="Helical" evidence="1">
    <location>
        <begin position="185"/>
        <end position="205"/>
    </location>
</feature>
<sequence length="473" mass="54107">MYTFKNIFPECITFLNRVLLCPSLYNIDIKRGMEVQDTQEWANYDEETEKELIHPEQIMKGELGNNSDDEDIGYVQAPIDALGPPGRWVRHKLLQSILYGTPVLLAIQHLRNKHVTRLMKFVSLLGCEEFYVLYICFLVWIVDMRLARLSCIAMAMGFYIANAVKNSLCLPRPPSPPVKPLENAYYTWGLPSHHSVLAVVCPWYLWFYCWMHYHLQFASLVCLFMIITAWSFNVMFCRIYNGVHSPADVITGSLIGCLIVSFMNRFDNQLDLSSMMTGQGVLLVPVYSAVLIIIHPFNEIGLAAFVETTAMVSSMVGVVLGRAASYGRSAPLKSLMEMYKYGKTPLMSAVAVGVCRFVLGILVVLVTRVVLKIVIQTVIEVLLKLTDIRYYSKSKTSVYYTGFSKNYRLPPIWHNKKKENDDDQDVRLRNISQLKQQEPWNISHVVRFFNYIGLGFVVYYGNPVLYQYLGLVL</sequence>